<comment type="subcellular location">
    <subcellularLocation>
        <location evidence="1">Membrane</location>
        <topology evidence="1">Multi-pass membrane protein</topology>
    </subcellularLocation>
</comment>
<evidence type="ECO:0000256" key="6">
    <source>
        <dbReference type="SAM" id="MobiDB-lite"/>
    </source>
</evidence>
<proteinExistence type="predicted"/>
<feature type="transmembrane region" description="Helical" evidence="7">
    <location>
        <begin position="423"/>
        <end position="442"/>
    </location>
</feature>
<feature type="transmembrane region" description="Helical" evidence="7">
    <location>
        <begin position="454"/>
        <end position="471"/>
    </location>
</feature>
<sequence length="1101" mass="122212">MHESASADWQKEGLHVTLDLPNSQSLESTKEFPAVRHSQLGGWGKNLQRELVLAMQAEKLRRQLSELSLDERLEEQVVDPMAAETSQGLLSSNMVFAVDSDSEPETSKEGLAACIVDSPTLLFVREGRNRVVGISQSSIFNFVSFLRFVNRVGGCPFALATGSLAAKWRAFAPVFVIPLTTFDSIGHCQSDANTRGGVAQSIDALVQILETNLKEDGSISENICALAKPSLASRGSATNILRENVGQLQKESLDCRIERSAAGHLEQLRQSGRSRKVLQLTGSWAVRAAVESLVKKVPDWRGSEYRSNDPVALQDGPGYLLEESEEPPRPELRLEPKQLGEREPQGNLVVPVPSGGNNVAADLFDAGAGAAGLDLAGRAQFKPVEKGCSGLKQFAISWQLPSVKVFDKYLLNPNWTSKMSWDFFVMFLVVLDSIILPFQLAFKYGMPDDGFDVVWFYVTTIVFFTDVGLSFNTAIERKDSPGTWILSRKRIACLYLKGWFSIDFFSTVPYGRLAESIFGDNGGAGAVRLLKMLKFLRIMRLMKMLRMSKLKAVWERIEVRIGSIAIIQSIMLMKVLAFVIAMCHWNACLFWVIGSTDSILVDIMPAEMAANFRSLNHWTTLPRKDGPYSGDWTYMQKPMEEQYIFCFYWTLGVMRTMPAEVNFPERIFVLLFMFFALSAFAVSVASLTQAYFKIFERGRSFNDEMFFVRMFEAAKPLEQRVKAFLAPRLTQRRSAVGAVYPCTILHSTVLKNEVQNMLISFHLQNLDIIKDHMPGVVICTMGQAGNCNREGAAEVRVELFFAPWENGDRIMTAEGAGRAEAPTIVDRETLTTPEPYRSPLTIQTATVCELLQISKALKWTRAEHLMLARNDAGREDAPGLLLPLRLFFLEQLRKTKGRASAHVSVAALIKAGANSTPAKRRRTSYNGAEVQGVQFGDSSKQVLFDSLTLADPATTTQELAVVFLLAIAGNVRVDLFVKTSEDVVPAMGGQSNGARVVCTCPDFLKAKAACKHLLFVFLRDDSTGLEGRVMTSVLTAIMLKTLVLTALRTMAPYDPRLWQRALIPRELSELRSRPGPEVQAPAAVRDPVVQTAICTDITLFF</sequence>
<evidence type="ECO:0000256" key="1">
    <source>
        <dbReference type="ARBA" id="ARBA00004141"/>
    </source>
</evidence>
<dbReference type="PROSITE" id="PS50966">
    <property type="entry name" value="ZF_SWIM"/>
    <property type="match status" value="1"/>
</dbReference>
<evidence type="ECO:0000256" key="5">
    <source>
        <dbReference type="PROSITE-ProRule" id="PRU00325"/>
    </source>
</evidence>
<keyword evidence="4 7" id="KW-0472">Membrane</keyword>
<evidence type="ECO:0000256" key="7">
    <source>
        <dbReference type="SAM" id="Phobius"/>
    </source>
</evidence>
<dbReference type="GO" id="GO:0042391">
    <property type="term" value="P:regulation of membrane potential"/>
    <property type="evidence" value="ECO:0007669"/>
    <property type="project" value="TreeGrafter"/>
</dbReference>
<dbReference type="InterPro" id="IPR050818">
    <property type="entry name" value="KCNH_animal-type"/>
</dbReference>
<dbReference type="GO" id="GO:0005886">
    <property type="term" value="C:plasma membrane"/>
    <property type="evidence" value="ECO:0007669"/>
    <property type="project" value="TreeGrafter"/>
</dbReference>
<comment type="caution">
    <text evidence="9">The sequence shown here is derived from an EMBL/GenBank/DDBJ whole genome shotgun (WGS) entry which is preliminary data.</text>
</comment>
<dbReference type="PANTHER" id="PTHR10217">
    <property type="entry name" value="VOLTAGE AND LIGAND GATED POTASSIUM CHANNEL"/>
    <property type="match status" value="1"/>
</dbReference>
<keyword evidence="5" id="KW-0863">Zinc-finger</keyword>
<keyword evidence="2 7" id="KW-0812">Transmembrane</keyword>
<dbReference type="GO" id="GO:0008270">
    <property type="term" value="F:zinc ion binding"/>
    <property type="evidence" value="ECO:0007669"/>
    <property type="project" value="UniProtKB-KW"/>
</dbReference>
<name>A0A1Q9EDT5_SYMMI</name>
<accession>A0A1Q9EDT5</accession>
<dbReference type="SUPFAM" id="SSF81324">
    <property type="entry name" value="Voltage-gated potassium channels"/>
    <property type="match status" value="1"/>
</dbReference>
<evidence type="ECO:0000313" key="9">
    <source>
        <dbReference type="EMBL" id="OLQ05605.1"/>
    </source>
</evidence>
<keyword evidence="10" id="KW-1185">Reference proteome</keyword>
<reference evidence="9 10" key="1">
    <citation type="submission" date="2016-02" db="EMBL/GenBank/DDBJ databases">
        <title>Genome analysis of coral dinoflagellate symbionts highlights evolutionary adaptations to a symbiotic lifestyle.</title>
        <authorList>
            <person name="Aranda M."/>
            <person name="Li Y."/>
            <person name="Liew Y.J."/>
            <person name="Baumgarten S."/>
            <person name="Simakov O."/>
            <person name="Wilson M."/>
            <person name="Piel J."/>
            <person name="Ashoor H."/>
            <person name="Bougouffa S."/>
            <person name="Bajic V.B."/>
            <person name="Ryu T."/>
            <person name="Ravasi T."/>
            <person name="Bayer T."/>
            <person name="Micklem G."/>
            <person name="Kim H."/>
            <person name="Bhak J."/>
            <person name="Lajeunesse T.C."/>
            <person name="Voolstra C.R."/>
        </authorList>
    </citation>
    <scope>NUCLEOTIDE SEQUENCE [LARGE SCALE GENOMIC DNA]</scope>
    <source>
        <strain evidence="9 10">CCMP2467</strain>
    </source>
</reference>
<dbReference type="Pfam" id="PF00520">
    <property type="entry name" value="Ion_trans"/>
    <property type="match status" value="1"/>
</dbReference>
<dbReference type="OrthoDB" id="2021138at2759"/>
<dbReference type="InterPro" id="IPR005821">
    <property type="entry name" value="Ion_trans_dom"/>
</dbReference>
<organism evidence="9 10">
    <name type="scientific">Symbiodinium microadriaticum</name>
    <name type="common">Dinoflagellate</name>
    <name type="synonym">Zooxanthella microadriatica</name>
    <dbReference type="NCBI Taxonomy" id="2951"/>
    <lineage>
        <taxon>Eukaryota</taxon>
        <taxon>Sar</taxon>
        <taxon>Alveolata</taxon>
        <taxon>Dinophyceae</taxon>
        <taxon>Suessiales</taxon>
        <taxon>Symbiodiniaceae</taxon>
        <taxon>Symbiodinium</taxon>
    </lineage>
</organism>
<dbReference type="EMBL" id="LSRX01000180">
    <property type="protein sequence ID" value="OLQ05605.1"/>
    <property type="molecule type" value="Genomic_DNA"/>
</dbReference>
<dbReference type="PANTHER" id="PTHR10217:SF435">
    <property type="entry name" value="POTASSIUM VOLTAGE-GATED CHANNEL PROTEIN EAG"/>
    <property type="match status" value="1"/>
</dbReference>
<dbReference type="GO" id="GO:0005249">
    <property type="term" value="F:voltage-gated potassium channel activity"/>
    <property type="evidence" value="ECO:0007669"/>
    <property type="project" value="TreeGrafter"/>
</dbReference>
<feature type="transmembrane region" description="Helical" evidence="7">
    <location>
        <begin position="667"/>
        <end position="692"/>
    </location>
</feature>
<protein>
    <submittedName>
        <fullName evidence="9">Potassium voltage-gated channel protein eag</fullName>
    </submittedName>
</protein>
<keyword evidence="5" id="KW-0479">Metal-binding</keyword>
<dbReference type="AlphaFoldDB" id="A0A1Q9EDT5"/>
<dbReference type="Pfam" id="PF04434">
    <property type="entry name" value="SWIM"/>
    <property type="match status" value="1"/>
</dbReference>
<keyword evidence="3 7" id="KW-1133">Transmembrane helix</keyword>
<evidence type="ECO:0000256" key="4">
    <source>
        <dbReference type="ARBA" id="ARBA00023136"/>
    </source>
</evidence>
<gene>
    <name evidence="9" type="primary">eag</name>
    <name evidence="9" type="ORF">AK812_SmicGene11213</name>
</gene>
<keyword evidence="5" id="KW-0862">Zinc</keyword>
<evidence type="ECO:0000313" key="10">
    <source>
        <dbReference type="Proteomes" id="UP000186817"/>
    </source>
</evidence>
<evidence type="ECO:0000256" key="2">
    <source>
        <dbReference type="ARBA" id="ARBA00022692"/>
    </source>
</evidence>
<evidence type="ECO:0000256" key="3">
    <source>
        <dbReference type="ARBA" id="ARBA00022989"/>
    </source>
</evidence>
<feature type="transmembrane region" description="Helical" evidence="7">
    <location>
        <begin position="557"/>
        <end position="581"/>
    </location>
</feature>
<dbReference type="InterPro" id="IPR007527">
    <property type="entry name" value="Znf_SWIM"/>
</dbReference>
<feature type="region of interest" description="Disordered" evidence="6">
    <location>
        <begin position="305"/>
        <end position="331"/>
    </location>
</feature>
<feature type="domain" description="SWIM-type" evidence="8">
    <location>
        <begin position="983"/>
        <end position="1021"/>
    </location>
</feature>
<dbReference type="Proteomes" id="UP000186817">
    <property type="component" value="Unassembled WGS sequence"/>
</dbReference>
<dbReference type="Gene3D" id="1.10.287.70">
    <property type="match status" value="1"/>
</dbReference>
<evidence type="ECO:0000259" key="8">
    <source>
        <dbReference type="PROSITE" id="PS50966"/>
    </source>
</evidence>